<name>A0ABD3GMB1_9MARC</name>
<feature type="region of interest" description="Disordered" evidence="1">
    <location>
        <begin position="22"/>
        <end position="41"/>
    </location>
</feature>
<feature type="compositionally biased region" description="Basic and acidic residues" evidence="1">
    <location>
        <begin position="318"/>
        <end position="340"/>
    </location>
</feature>
<feature type="compositionally biased region" description="Low complexity" evidence="1">
    <location>
        <begin position="22"/>
        <end position="35"/>
    </location>
</feature>
<dbReference type="Proteomes" id="UP001633002">
    <property type="component" value="Unassembled WGS sequence"/>
</dbReference>
<gene>
    <name evidence="2" type="ORF">R1sor_022588</name>
</gene>
<dbReference type="PANTHER" id="PTHR33324:SF2">
    <property type="entry name" value="MYB_SANT-LIKE DNA-BINDING DOMAIN-CONTAINING PROTEIN"/>
    <property type="match status" value="1"/>
</dbReference>
<comment type="caution">
    <text evidence="2">The sequence shown here is derived from an EMBL/GenBank/DDBJ whole genome shotgun (WGS) entry which is preliminary data.</text>
</comment>
<organism evidence="2 3">
    <name type="scientific">Riccia sorocarpa</name>
    <dbReference type="NCBI Taxonomy" id="122646"/>
    <lineage>
        <taxon>Eukaryota</taxon>
        <taxon>Viridiplantae</taxon>
        <taxon>Streptophyta</taxon>
        <taxon>Embryophyta</taxon>
        <taxon>Marchantiophyta</taxon>
        <taxon>Marchantiopsida</taxon>
        <taxon>Marchantiidae</taxon>
        <taxon>Marchantiales</taxon>
        <taxon>Ricciaceae</taxon>
        <taxon>Riccia</taxon>
    </lineage>
</organism>
<dbReference type="EMBL" id="JBJQOH010000007">
    <property type="protein sequence ID" value="KAL3679632.1"/>
    <property type="molecule type" value="Genomic_DNA"/>
</dbReference>
<proteinExistence type="predicted"/>
<feature type="compositionally biased region" description="Polar residues" evidence="1">
    <location>
        <begin position="297"/>
        <end position="316"/>
    </location>
</feature>
<evidence type="ECO:0000313" key="2">
    <source>
        <dbReference type="EMBL" id="KAL3679632.1"/>
    </source>
</evidence>
<dbReference type="AlphaFoldDB" id="A0ABD3GMB1"/>
<protein>
    <submittedName>
        <fullName evidence="2">Uncharacterized protein</fullName>
    </submittedName>
</protein>
<feature type="compositionally biased region" description="Acidic residues" evidence="1">
    <location>
        <begin position="218"/>
        <end position="239"/>
    </location>
</feature>
<evidence type="ECO:0000313" key="3">
    <source>
        <dbReference type="Proteomes" id="UP001633002"/>
    </source>
</evidence>
<feature type="region of interest" description="Disordered" evidence="1">
    <location>
        <begin position="215"/>
        <end position="239"/>
    </location>
</feature>
<sequence length="569" mass="62927">MGCEDVAYVDVGGPAFSLTRSVSPASSCSSSSSNSEMKPRAMARSVEAQKNAARHRMTKRDYEMIVTYLENPDNFAAINGCGRKIKITGKTLTKVTAFGHMAVTLCAQGFVKCSGVIMGKKVARHVCTYKNARTFYLSTGSGLTEAEIDAGLTLEQKMNAKCHYFFRMHALFGARANVEPPAVGNTGLPAELVFDVPGLCQDSQAAFQFSAAEPMLSGDEEEAADREEEPIDLSDDDEVDNQTAHVANGDDFFETAMPDVTGGAAFYQTACAAEDGGPGMGNQSGRSVVDVETNAVPTPEQNRRPQQSRGDASAQSVEDVRSSGKTIRSRDRPPPPERKTSLITAYEEQVKEKLVLRKEAQDQKVSFRDAILEDRRQARELRERARIQEGIEAMRRARADRRSTLLAEMVKTGKSMDEIHQAFLLLDSVEESLSGSILAEDRAIHVSCVFYPPRDMAQERTWTDEENGTLIQAVSEEYLEQLSSPTTLRIWDLIAANLQYSGVQCTHLEAKVQWDSLAWGYLLIADHSDDCGGTIYFNMTVEERIWSGQPPNFPKSWYDDIKAFYPRPL</sequence>
<evidence type="ECO:0000256" key="1">
    <source>
        <dbReference type="SAM" id="MobiDB-lite"/>
    </source>
</evidence>
<accession>A0ABD3GMB1</accession>
<feature type="region of interest" description="Disordered" evidence="1">
    <location>
        <begin position="297"/>
        <end position="342"/>
    </location>
</feature>
<keyword evidence="3" id="KW-1185">Reference proteome</keyword>
<reference evidence="2 3" key="1">
    <citation type="submission" date="2024-09" db="EMBL/GenBank/DDBJ databases">
        <title>Chromosome-scale assembly of Riccia sorocarpa.</title>
        <authorList>
            <person name="Paukszto L."/>
        </authorList>
    </citation>
    <scope>NUCLEOTIDE SEQUENCE [LARGE SCALE GENOMIC DNA]</scope>
    <source>
        <strain evidence="2">LP-2024</strain>
        <tissue evidence="2">Aerial parts of the thallus</tissue>
    </source>
</reference>
<dbReference type="PANTHER" id="PTHR33324">
    <property type="entry name" value="EXPRESSED PROTEIN"/>
    <property type="match status" value="1"/>
</dbReference>